<dbReference type="PANTHER" id="PTHR43689:SF8">
    <property type="entry name" value="ALPHA_BETA-HYDROLASES SUPERFAMILY PROTEIN"/>
    <property type="match status" value="1"/>
</dbReference>
<evidence type="ECO:0000313" key="3">
    <source>
        <dbReference type="Proteomes" id="UP000321204"/>
    </source>
</evidence>
<dbReference type="SUPFAM" id="SSF53474">
    <property type="entry name" value="alpha/beta-Hydrolases"/>
    <property type="match status" value="1"/>
</dbReference>
<dbReference type="Gene3D" id="3.40.50.1820">
    <property type="entry name" value="alpha/beta hydrolase"/>
    <property type="match status" value="1"/>
</dbReference>
<organism evidence="2 3">
    <name type="scientific">Flavisolibacter ginsenosidimutans</name>
    <dbReference type="NCBI Taxonomy" id="661481"/>
    <lineage>
        <taxon>Bacteria</taxon>
        <taxon>Pseudomonadati</taxon>
        <taxon>Bacteroidota</taxon>
        <taxon>Chitinophagia</taxon>
        <taxon>Chitinophagales</taxon>
        <taxon>Chitinophagaceae</taxon>
        <taxon>Flavisolibacter</taxon>
    </lineage>
</organism>
<accession>A0A5B8UE50</accession>
<evidence type="ECO:0000259" key="1">
    <source>
        <dbReference type="Pfam" id="PF12146"/>
    </source>
</evidence>
<feature type="domain" description="Serine aminopeptidase S33" evidence="1">
    <location>
        <begin position="74"/>
        <end position="202"/>
    </location>
</feature>
<reference evidence="2 3" key="1">
    <citation type="journal article" date="2015" name="Int. J. Syst. Evol. Microbiol.">
        <title>Flavisolibacter ginsenosidimutans sp. nov., with ginsenoside-converting activity isolated from soil used for cultivating ginseng.</title>
        <authorList>
            <person name="Zhao Y."/>
            <person name="Liu Q."/>
            <person name="Kang M.S."/>
            <person name="Jin F."/>
            <person name="Yu H."/>
            <person name="Im W.T."/>
        </authorList>
    </citation>
    <scope>NUCLEOTIDE SEQUENCE [LARGE SCALE GENOMIC DNA]</scope>
    <source>
        <strain evidence="2 3">Gsoil 636</strain>
    </source>
</reference>
<dbReference type="Pfam" id="PF12146">
    <property type="entry name" value="Hydrolase_4"/>
    <property type="match status" value="1"/>
</dbReference>
<dbReference type="EMBL" id="CP042433">
    <property type="protein sequence ID" value="QEC54947.1"/>
    <property type="molecule type" value="Genomic_DNA"/>
</dbReference>
<gene>
    <name evidence="2" type="ORF">FSB75_03195</name>
</gene>
<protein>
    <submittedName>
        <fullName evidence="2">Alpha/beta hydrolase</fullName>
    </submittedName>
</protein>
<dbReference type="OrthoDB" id="9785847at2"/>
<sequence>MELTKRLALHYIQTRFKLLSRLSKKKAAEEAFRLFTTPQSRVKKELPPVFKKAEKLSFNFNGVTIQGFRFNHPSEKKLLILHGFESSVLNFDAYIQPLLKKGYEILAFDAPGHGLSGGRQINAVDYKNLILHVVKTYGPVTAFLTHSFGGLALGLALEELPHNESWKAVFIAPATESTTAMKHFVRIVKLDANTQKEFENLVVEANGKPLSWYSVARAAASIKAQVLFLQDKNDYITPLADVQPIVDKGYPNFRFVISEGLGHSKIYRDKQTVQTIVDFL</sequence>
<dbReference type="InterPro" id="IPR029058">
    <property type="entry name" value="AB_hydrolase_fold"/>
</dbReference>
<keyword evidence="2" id="KW-0378">Hydrolase</keyword>
<dbReference type="Proteomes" id="UP000321204">
    <property type="component" value="Chromosome"/>
</dbReference>
<dbReference type="PANTHER" id="PTHR43689">
    <property type="entry name" value="HYDROLASE"/>
    <property type="match status" value="1"/>
</dbReference>
<dbReference type="KEGG" id="fgg:FSB75_03195"/>
<dbReference type="InterPro" id="IPR022742">
    <property type="entry name" value="Hydrolase_4"/>
</dbReference>
<proteinExistence type="predicted"/>
<dbReference type="AlphaFoldDB" id="A0A5B8UE50"/>
<dbReference type="RefSeq" id="WP_146782653.1">
    <property type="nucleotide sequence ID" value="NZ_BAABIO010000006.1"/>
</dbReference>
<dbReference type="GO" id="GO:0016787">
    <property type="term" value="F:hydrolase activity"/>
    <property type="evidence" value="ECO:0007669"/>
    <property type="project" value="UniProtKB-KW"/>
</dbReference>
<name>A0A5B8UE50_9BACT</name>
<keyword evidence="3" id="KW-1185">Reference proteome</keyword>
<evidence type="ECO:0000313" key="2">
    <source>
        <dbReference type="EMBL" id="QEC54947.1"/>
    </source>
</evidence>